<sequence>MRGTLVDIISFQATIRIMQWATYFMDSENIIDLLETNISSPRQIAFLRRKFLDESDGLASLLIPIIHNAVKAYLDVVRVAESNSAFRIFDDAASCYLGRLFDLQVQLTQKDAILGEEFQRTQSQQIISQLIQYNVTRLERLEQQEDVMDMQDKACQVASKRQPSLPYTLDELRARLPVVLDIAPAISGQSVQVLIHQVTDRQSAQEDVGFVLWPSALILSRWLVTEPFVLEGKRVLEIGAGCGLTGLVAALLQQRYSNKNGSVVLTDFNATVLNNLQRNIDLNELSLSCSAVGLDFYQKQSGDGWTDMDGNSHELVDVVLAADMICQAEDAVASAQTIYDVLVPGGMAYVVCADATHRFGVGEFASACKTVGLQIESKDVQSLYNGELVKSGLDLTSGYVEGMSLTMYFLRKAT</sequence>
<dbReference type="Proteomes" id="UP000198406">
    <property type="component" value="Unassembled WGS sequence"/>
</dbReference>
<dbReference type="OrthoDB" id="407325at2759"/>
<reference evidence="1 2" key="1">
    <citation type="journal article" date="2015" name="Plant Cell">
        <title>Oil accumulation by the oleaginous diatom Fistulifera solaris as revealed by the genome and transcriptome.</title>
        <authorList>
            <person name="Tanaka T."/>
            <person name="Maeda Y."/>
            <person name="Veluchamy A."/>
            <person name="Tanaka M."/>
            <person name="Abida H."/>
            <person name="Marechal E."/>
            <person name="Bowler C."/>
            <person name="Muto M."/>
            <person name="Sunaga Y."/>
            <person name="Tanaka M."/>
            <person name="Yoshino T."/>
            <person name="Taniguchi T."/>
            <person name="Fukuda Y."/>
            <person name="Nemoto M."/>
            <person name="Matsumoto M."/>
            <person name="Wong P.S."/>
            <person name="Aburatani S."/>
            <person name="Fujibuchi W."/>
        </authorList>
    </citation>
    <scope>NUCLEOTIDE SEQUENCE [LARGE SCALE GENOMIC DNA]</scope>
    <source>
        <strain evidence="1 2">JPCC DA0580</strain>
    </source>
</reference>
<dbReference type="InParanoid" id="A0A1Z5JJR1"/>
<dbReference type="PANTHER" id="PTHR14614:SF130">
    <property type="entry name" value="PROTEIN-LYSINE N-METHYLTRANSFERASE EEF2KMT"/>
    <property type="match status" value="1"/>
</dbReference>
<dbReference type="InterPro" id="IPR019410">
    <property type="entry name" value="Methyltransf_16"/>
</dbReference>
<evidence type="ECO:0000313" key="2">
    <source>
        <dbReference type="Proteomes" id="UP000198406"/>
    </source>
</evidence>
<dbReference type="AlphaFoldDB" id="A0A1Z5JJR1"/>
<dbReference type="Gene3D" id="3.40.50.150">
    <property type="entry name" value="Vaccinia Virus protein VP39"/>
    <property type="match status" value="1"/>
</dbReference>
<accession>A0A1Z5JJR1</accession>
<keyword evidence="2" id="KW-1185">Reference proteome</keyword>
<dbReference type="Pfam" id="PF10294">
    <property type="entry name" value="Methyltransf_16"/>
    <property type="match status" value="1"/>
</dbReference>
<comment type="caution">
    <text evidence="1">The sequence shown here is derived from an EMBL/GenBank/DDBJ whole genome shotgun (WGS) entry which is preliminary data.</text>
</comment>
<dbReference type="CDD" id="cd02440">
    <property type="entry name" value="AdoMet_MTases"/>
    <property type="match status" value="1"/>
</dbReference>
<dbReference type="SUPFAM" id="SSF53335">
    <property type="entry name" value="S-adenosyl-L-methionine-dependent methyltransferases"/>
    <property type="match status" value="1"/>
</dbReference>
<dbReference type="PANTHER" id="PTHR14614">
    <property type="entry name" value="HEPATOCELLULAR CARCINOMA-ASSOCIATED ANTIGEN"/>
    <property type="match status" value="1"/>
</dbReference>
<evidence type="ECO:0000313" key="1">
    <source>
        <dbReference type="EMBL" id="GAX14245.1"/>
    </source>
</evidence>
<gene>
    <name evidence="1" type="ORF">FisN_1Hh439</name>
</gene>
<dbReference type="EMBL" id="BDSP01000078">
    <property type="protein sequence ID" value="GAX14245.1"/>
    <property type="molecule type" value="Genomic_DNA"/>
</dbReference>
<organism evidence="1 2">
    <name type="scientific">Fistulifera solaris</name>
    <name type="common">Oleaginous diatom</name>
    <dbReference type="NCBI Taxonomy" id="1519565"/>
    <lineage>
        <taxon>Eukaryota</taxon>
        <taxon>Sar</taxon>
        <taxon>Stramenopiles</taxon>
        <taxon>Ochrophyta</taxon>
        <taxon>Bacillariophyta</taxon>
        <taxon>Bacillariophyceae</taxon>
        <taxon>Bacillariophycidae</taxon>
        <taxon>Naviculales</taxon>
        <taxon>Naviculaceae</taxon>
        <taxon>Fistulifera</taxon>
    </lineage>
</organism>
<proteinExistence type="predicted"/>
<name>A0A1Z5JJR1_FISSO</name>
<protein>
    <submittedName>
        <fullName evidence="1">Uncharacterized protein</fullName>
    </submittedName>
</protein>
<dbReference type="InterPro" id="IPR029063">
    <property type="entry name" value="SAM-dependent_MTases_sf"/>
</dbReference>